<dbReference type="Gene3D" id="1.10.150.130">
    <property type="match status" value="1"/>
</dbReference>
<accession>A0ABD5VHG3</accession>
<dbReference type="Proteomes" id="UP001596395">
    <property type="component" value="Unassembled WGS sequence"/>
</dbReference>
<dbReference type="InterPro" id="IPR044068">
    <property type="entry name" value="CB"/>
</dbReference>
<evidence type="ECO:0000313" key="7">
    <source>
        <dbReference type="Proteomes" id="UP001596395"/>
    </source>
</evidence>
<dbReference type="PROSITE" id="PS51898">
    <property type="entry name" value="TYR_RECOMBINASE"/>
    <property type="match status" value="1"/>
</dbReference>
<dbReference type="PANTHER" id="PTHR30349:SF92">
    <property type="entry name" value="SITE-SPECIFIC RECOMBINASE"/>
    <property type="match status" value="1"/>
</dbReference>
<evidence type="ECO:0000313" key="6">
    <source>
        <dbReference type="EMBL" id="MFC6953615.1"/>
    </source>
</evidence>
<dbReference type="InterPro" id="IPR013762">
    <property type="entry name" value="Integrase-like_cat_sf"/>
</dbReference>
<dbReference type="Gene3D" id="1.10.443.10">
    <property type="entry name" value="Intergrase catalytic core"/>
    <property type="match status" value="1"/>
</dbReference>
<dbReference type="CDD" id="cd00397">
    <property type="entry name" value="DNA_BRE_C"/>
    <property type="match status" value="1"/>
</dbReference>
<dbReference type="GO" id="GO:0006310">
    <property type="term" value="P:DNA recombination"/>
    <property type="evidence" value="ECO:0007669"/>
    <property type="project" value="UniProtKB-KW"/>
</dbReference>
<name>A0ABD5VHG3_9EURY</name>
<evidence type="ECO:0000256" key="1">
    <source>
        <dbReference type="ARBA" id="ARBA00023125"/>
    </source>
</evidence>
<organism evidence="6 7">
    <name type="scientific">Halorubellus litoreus</name>
    <dbReference type="NCBI Taxonomy" id="755308"/>
    <lineage>
        <taxon>Archaea</taxon>
        <taxon>Methanobacteriati</taxon>
        <taxon>Methanobacteriota</taxon>
        <taxon>Stenosarchaea group</taxon>
        <taxon>Halobacteria</taxon>
        <taxon>Halobacteriales</taxon>
        <taxon>Halorubellaceae</taxon>
        <taxon>Halorubellus</taxon>
    </lineage>
</organism>
<dbReference type="RefSeq" id="WP_336350570.1">
    <property type="nucleotide sequence ID" value="NZ_JAZAQL010000002.1"/>
</dbReference>
<dbReference type="InterPro" id="IPR002104">
    <property type="entry name" value="Integrase_catalytic"/>
</dbReference>
<feature type="domain" description="Tyr recombinase" evidence="4">
    <location>
        <begin position="129"/>
        <end position="350"/>
    </location>
</feature>
<dbReference type="InterPro" id="IPR050090">
    <property type="entry name" value="Tyrosine_recombinase_XerCD"/>
</dbReference>
<dbReference type="GO" id="GO:0003677">
    <property type="term" value="F:DNA binding"/>
    <property type="evidence" value="ECO:0007669"/>
    <property type="project" value="UniProtKB-UniRule"/>
</dbReference>
<dbReference type="InterPro" id="IPR010998">
    <property type="entry name" value="Integrase_recombinase_N"/>
</dbReference>
<gene>
    <name evidence="6" type="ORF">ACFQGB_12145</name>
</gene>
<sequence length="358" mass="40526">MSETDADAEGHGSTDDLDLVDHYLEDQRFHGKAERTRASYERVLRDFEAFLADPERGPGGRSTTPDAVDRRECMAWVHALRDTHAPSTVASYASYVHRFYAYMTQVGELDENPMALVVEEMDEAIDPDPTRRDVSLDEMRAFVATVTHPLERAVIVTLLKTGMRVGECCNLDLRDLQLPDSTARAAFDVDQRVHLDGRGPSLYVSSEPSRGAVVNGEERYESNKRKRDTVVPVDDELRTVLEAWLAVRPDARSDAEPLFVDTSEEWGERLRASGVRSFVTRHARDAGWYRTGGGASENVTPHYFRHFFTTHLRDRTGDRGVVKYLRGDVASDVIDTYTHDWGSRIADVYDQHIYSIIE</sequence>
<evidence type="ECO:0000259" key="5">
    <source>
        <dbReference type="PROSITE" id="PS51900"/>
    </source>
</evidence>
<comment type="caution">
    <text evidence="6">The sequence shown here is derived from an EMBL/GenBank/DDBJ whole genome shotgun (WGS) entry which is preliminary data.</text>
</comment>
<keyword evidence="2" id="KW-0233">DNA recombination</keyword>
<evidence type="ECO:0000259" key="4">
    <source>
        <dbReference type="PROSITE" id="PS51898"/>
    </source>
</evidence>
<dbReference type="Pfam" id="PF00589">
    <property type="entry name" value="Phage_integrase"/>
    <property type="match status" value="1"/>
</dbReference>
<dbReference type="InterPro" id="IPR011010">
    <property type="entry name" value="DNA_brk_join_enz"/>
</dbReference>
<evidence type="ECO:0000256" key="2">
    <source>
        <dbReference type="ARBA" id="ARBA00023172"/>
    </source>
</evidence>
<dbReference type="SUPFAM" id="SSF56349">
    <property type="entry name" value="DNA breaking-rejoining enzymes"/>
    <property type="match status" value="1"/>
</dbReference>
<reference evidence="6 7" key="1">
    <citation type="journal article" date="2019" name="Int. J. Syst. Evol. Microbiol.">
        <title>The Global Catalogue of Microorganisms (GCM) 10K type strain sequencing project: providing services to taxonomists for standard genome sequencing and annotation.</title>
        <authorList>
            <consortium name="The Broad Institute Genomics Platform"/>
            <consortium name="The Broad Institute Genome Sequencing Center for Infectious Disease"/>
            <person name="Wu L."/>
            <person name="Ma J."/>
        </authorList>
    </citation>
    <scope>NUCLEOTIDE SEQUENCE [LARGE SCALE GENOMIC DNA]</scope>
    <source>
        <strain evidence="6 7">GX26</strain>
    </source>
</reference>
<feature type="domain" description="Core-binding (CB)" evidence="5">
    <location>
        <begin position="14"/>
        <end position="104"/>
    </location>
</feature>
<dbReference type="PROSITE" id="PS51900">
    <property type="entry name" value="CB"/>
    <property type="match status" value="1"/>
</dbReference>
<protein>
    <submittedName>
        <fullName evidence="6">Tyrosine-type recombinase/integrase</fullName>
    </submittedName>
</protein>
<dbReference type="PANTHER" id="PTHR30349">
    <property type="entry name" value="PHAGE INTEGRASE-RELATED"/>
    <property type="match status" value="1"/>
</dbReference>
<evidence type="ECO:0000256" key="3">
    <source>
        <dbReference type="PROSITE-ProRule" id="PRU01248"/>
    </source>
</evidence>
<keyword evidence="7" id="KW-1185">Reference proteome</keyword>
<dbReference type="AlphaFoldDB" id="A0ABD5VHG3"/>
<dbReference type="EMBL" id="JBHSXN010000002">
    <property type="protein sequence ID" value="MFC6953615.1"/>
    <property type="molecule type" value="Genomic_DNA"/>
</dbReference>
<keyword evidence="1 3" id="KW-0238">DNA-binding</keyword>
<proteinExistence type="predicted"/>